<evidence type="ECO:0000256" key="6">
    <source>
        <dbReference type="ARBA" id="ARBA00023136"/>
    </source>
</evidence>
<dbReference type="InterPro" id="IPR027417">
    <property type="entry name" value="P-loop_NTPase"/>
</dbReference>
<evidence type="ECO:0000256" key="4">
    <source>
        <dbReference type="ARBA" id="ARBA00022692"/>
    </source>
</evidence>
<accession>A0A934JV77</accession>
<keyword evidence="5 7" id="KW-1133">Transmembrane helix</keyword>
<dbReference type="PANTHER" id="PTHR37937">
    <property type="entry name" value="CONJUGATIVE TRANSFER: DNA TRANSPORT"/>
    <property type="match status" value="1"/>
</dbReference>
<evidence type="ECO:0000256" key="7">
    <source>
        <dbReference type="SAM" id="Phobius"/>
    </source>
</evidence>
<dbReference type="PANTHER" id="PTHR37937:SF1">
    <property type="entry name" value="CONJUGATIVE TRANSFER: DNA TRANSPORT"/>
    <property type="match status" value="1"/>
</dbReference>
<evidence type="ECO:0000313" key="11">
    <source>
        <dbReference type="Proteomes" id="UP000606991"/>
    </source>
</evidence>
<proteinExistence type="inferred from homology"/>
<sequence length="578" mass="62161">MPRARSRRGDLLVLSALVVAWLLPWSLLTAAAMVSGGHPVIAPLDFINPVRLVSLYRADGNAIVWWHLVGAAAPAHVWLFVGFIVSAVLVMVAGVVGGVLAWTGGIPGIGATRMLVPGRLQRTSRWATWRDLRALQVRSPRAGALVLGRRGTHLIATQPETSVLVIGPTRSGKTSGLVVPNLLEWQGPAIVTSTKSELVDLTAAHRRSVGPVAVYDPTGEVGPSADTVSWSPLAGCGSLDVAWTVAAWLCAGLQQGGARGDNDWAHWAESGKLLIAPLLYTAAACDRTIVDVRDWIACFDLDTPMALLQQLATAQPGRDADPERAMAMLTSVDQRPEKERGTVFSTVMRIFNVFNERAVAASATTSGFDPDRFLRERGTLYLCTPRQSPERIASLFVGILMTVVTRAYTLAARQPGGRLQAELGLFLDELANVVPIEELPALASQGAGRGVVLMSIIQDFSQLRARYGADRANSILNNHGCKMVLPGISDPETTDVVAKLVGRGVYTDVQVSHNEGRASRSYSLRRDQMASPDALRQLPDGTGVVLYRGKPPTIVRLRPWYAERRLAELVRGDAAPAA</sequence>
<dbReference type="InterPro" id="IPR003688">
    <property type="entry name" value="TraG/VirD4"/>
</dbReference>
<keyword evidence="6 7" id="KW-0472">Membrane</keyword>
<dbReference type="EMBL" id="QHBU01000028">
    <property type="protein sequence ID" value="PZR83671.1"/>
    <property type="molecule type" value="Genomic_DNA"/>
</dbReference>
<organism evidence="9 10">
    <name type="scientific">Candidatus Aeolococcus gillhamiae</name>
    <dbReference type="NCBI Taxonomy" id="3127015"/>
    <lineage>
        <taxon>Bacteria</taxon>
        <taxon>Bacillati</taxon>
        <taxon>Candidatus Dormiibacterota</taxon>
        <taxon>Candidatus Dormibacteria</taxon>
        <taxon>Candidatus Aeolococcales</taxon>
        <taxon>Candidatus Aeolococcaceae</taxon>
        <taxon>Candidatus Aeolococcus</taxon>
    </lineage>
</organism>
<dbReference type="Pfam" id="PF02534">
    <property type="entry name" value="T4SS-DNA_transf"/>
    <property type="match status" value="1"/>
</dbReference>
<dbReference type="Proteomes" id="UP000248724">
    <property type="component" value="Unassembled WGS sequence"/>
</dbReference>
<evidence type="ECO:0000313" key="10">
    <source>
        <dbReference type="Proteomes" id="UP000248724"/>
    </source>
</evidence>
<evidence type="ECO:0000256" key="5">
    <source>
        <dbReference type="ARBA" id="ARBA00022989"/>
    </source>
</evidence>
<reference evidence="8 11" key="3">
    <citation type="submission" date="2020-10" db="EMBL/GenBank/DDBJ databases">
        <title>Ca. Dormibacterota MAGs.</title>
        <authorList>
            <person name="Montgomery K."/>
        </authorList>
    </citation>
    <scope>NUCLEOTIDE SEQUENCE [LARGE SCALE GENOMIC DNA]</scope>
    <source>
        <strain evidence="8">SC8812_S17_18</strain>
    </source>
</reference>
<evidence type="ECO:0000256" key="3">
    <source>
        <dbReference type="ARBA" id="ARBA00022475"/>
    </source>
</evidence>
<name>A0A2W6B010_9BACT</name>
<comment type="caution">
    <text evidence="9">The sequence shown here is derived from an EMBL/GenBank/DDBJ whole genome shotgun (WGS) entry which is preliminary data.</text>
</comment>
<comment type="subcellular location">
    <subcellularLocation>
        <location evidence="1">Cell membrane</location>
        <topology evidence="1">Multi-pass membrane protein</topology>
    </subcellularLocation>
</comment>
<evidence type="ECO:0000313" key="8">
    <source>
        <dbReference type="EMBL" id="MBJ7596366.1"/>
    </source>
</evidence>
<evidence type="ECO:0000313" key="9">
    <source>
        <dbReference type="EMBL" id="PZR83671.1"/>
    </source>
</evidence>
<reference evidence="9" key="2">
    <citation type="submission" date="2018-05" db="EMBL/GenBank/DDBJ databases">
        <authorList>
            <person name="Ferrari B."/>
        </authorList>
    </citation>
    <scope>NUCLEOTIDE SEQUENCE</scope>
    <source>
        <strain evidence="9">RRmetagenome_bin12</strain>
    </source>
</reference>
<dbReference type="CDD" id="cd01127">
    <property type="entry name" value="TrwB_TraG_TraD_VirD4"/>
    <property type="match status" value="1"/>
</dbReference>
<reference evidence="9 10" key="1">
    <citation type="journal article" date="2017" name="Nature">
        <title>Atmospheric trace gases support primary production in Antarctic desert surface soil.</title>
        <authorList>
            <person name="Ji M."/>
            <person name="Greening C."/>
            <person name="Vanwonterghem I."/>
            <person name="Carere C.R."/>
            <person name="Bay S.K."/>
            <person name="Steen J.A."/>
            <person name="Montgomery K."/>
            <person name="Lines T."/>
            <person name="Beardall J."/>
            <person name="van Dorst J."/>
            <person name="Snape I."/>
            <person name="Stott M.B."/>
            <person name="Hugenholtz P."/>
            <person name="Ferrari B.C."/>
        </authorList>
    </citation>
    <scope>NUCLEOTIDE SEQUENCE [LARGE SCALE GENOMIC DNA]</scope>
    <source>
        <strain evidence="9">RRmetagenome_bin12</strain>
    </source>
</reference>
<dbReference type="Gene3D" id="3.40.50.300">
    <property type="entry name" value="P-loop containing nucleotide triphosphate hydrolases"/>
    <property type="match status" value="1"/>
</dbReference>
<feature type="transmembrane region" description="Helical" evidence="7">
    <location>
        <begin position="77"/>
        <end position="104"/>
    </location>
</feature>
<dbReference type="EMBL" id="JAEKNS010000158">
    <property type="protein sequence ID" value="MBJ7596366.1"/>
    <property type="molecule type" value="Genomic_DNA"/>
</dbReference>
<keyword evidence="3" id="KW-1003">Cell membrane</keyword>
<dbReference type="SUPFAM" id="SSF52540">
    <property type="entry name" value="P-loop containing nucleoside triphosphate hydrolases"/>
    <property type="match status" value="1"/>
</dbReference>
<dbReference type="GO" id="GO:0005886">
    <property type="term" value="C:plasma membrane"/>
    <property type="evidence" value="ECO:0007669"/>
    <property type="project" value="UniProtKB-SubCell"/>
</dbReference>
<evidence type="ECO:0000256" key="1">
    <source>
        <dbReference type="ARBA" id="ARBA00004651"/>
    </source>
</evidence>
<keyword evidence="4 7" id="KW-0812">Transmembrane</keyword>
<dbReference type="Proteomes" id="UP000606991">
    <property type="component" value="Unassembled WGS sequence"/>
</dbReference>
<dbReference type="InterPro" id="IPR051539">
    <property type="entry name" value="T4SS-coupling_protein"/>
</dbReference>
<comment type="similarity">
    <text evidence="2">Belongs to the VirD4/TraG family.</text>
</comment>
<gene>
    <name evidence="9" type="ORF">DLM65_01350</name>
    <name evidence="8" type="ORF">JF886_16175</name>
</gene>
<accession>A0A2W6B010</accession>
<evidence type="ECO:0000256" key="2">
    <source>
        <dbReference type="ARBA" id="ARBA00008806"/>
    </source>
</evidence>
<dbReference type="RefSeq" id="WP_337314348.1">
    <property type="nucleotide sequence ID" value="NZ_JAEKNS010000158.1"/>
</dbReference>
<dbReference type="AlphaFoldDB" id="A0A2W6B010"/>
<protein>
    <submittedName>
        <fullName evidence="8">Type IV secretory system conjugative DNA transfer family protein</fullName>
    </submittedName>
</protein>